<dbReference type="EMBL" id="JSUM01000013">
    <property type="protein sequence ID" value="KGQ70077.1"/>
    <property type="molecule type" value="Genomic_DNA"/>
</dbReference>
<keyword evidence="5" id="KW-1185">Reference proteome</keyword>
<evidence type="ECO:0000259" key="3">
    <source>
        <dbReference type="Pfam" id="PF13505"/>
    </source>
</evidence>
<evidence type="ECO:0000256" key="1">
    <source>
        <dbReference type="ARBA" id="ARBA00022729"/>
    </source>
</evidence>
<feature type="domain" description="Outer membrane protein beta-barrel" evidence="3">
    <location>
        <begin position="14"/>
        <end position="186"/>
    </location>
</feature>
<dbReference type="Pfam" id="PF13505">
    <property type="entry name" value="OMP_b-brl"/>
    <property type="match status" value="1"/>
</dbReference>
<dbReference type="OrthoDB" id="5684919at2"/>
<dbReference type="RefSeq" id="WP_034616258.1">
    <property type="nucleotide sequence ID" value="NZ_JSUM01000013.1"/>
</dbReference>
<evidence type="ECO:0000256" key="2">
    <source>
        <dbReference type="SAM" id="SignalP"/>
    </source>
</evidence>
<dbReference type="InterPro" id="IPR011250">
    <property type="entry name" value="OMP/PagP_B-barrel"/>
</dbReference>
<evidence type="ECO:0000313" key="4">
    <source>
        <dbReference type="EMBL" id="KGQ70077.1"/>
    </source>
</evidence>
<accession>A0A0A3AQM8</accession>
<evidence type="ECO:0000313" key="5">
    <source>
        <dbReference type="Proteomes" id="UP000030380"/>
    </source>
</evidence>
<name>A0A0A3AQM8_9PAST</name>
<dbReference type="InterPro" id="IPR027385">
    <property type="entry name" value="Beta-barrel_OMP"/>
</dbReference>
<proteinExistence type="predicted"/>
<feature type="signal peptide" evidence="2">
    <location>
        <begin position="1"/>
        <end position="21"/>
    </location>
</feature>
<keyword evidence="1 2" id="KW-0732">Signal</keyword>
<comment type="caution">
    <text evidence="4">The sequence shown here is derived from an EMBL/GenBank/DDBJ whole genome shotgun (WGS) entry which is preliminary data.</text>
</comment>
<dbReference type="Gene3D" id="2.40.160.20">
    <property type="match status" value="1"/>
</dbReference>
<dbReference type="AlphaFoldDB" id="A0A0A3AQM8"/>
<reference evidence="4 5" key="1">
    <citation type="submission" date="2014-11" db="EMBL/GenBank/DDBJ databases">
        <title>Draft genome sequence of Chelonobacter oris 1662T, associated with respiratory disease in Hermann's Tortoises.</title>
        <authorList>
            <person name="Kudirkiene E."/>
            <person name="Hansen M.J."/>
            <person name="Bojesen A.M."/>
        </authorList>
    </citation>
    <scope>NUCLEOTIDE SEQUENCE [LARGE SCALE GENOMIC DNA]</scope>
    <source>
        <strain evidence="4 5">1662</strain>
    </source>
</reference>
<dbReference type="Proteomes" id="UP000030380">
    <property type="component" value="Unassembled WGS sequence"/>
</dbReference>
<dbReference type="SUPFAM" id="SSF56925">
    <property type="entry name" value="OMPA-like"/>
    <property type="match status" value="1"/>
</dbReference>
<dbReference type="STRING" id="505317.OA57_08435"/>
<sequence>MKKALALTAMIVGTISAGAVAAPAGQTFVGPSVGLQVNTEKFKNSDVSGDAKRFSSVELIGDYGFDFGNDFVGLAQAGIQLGKSGKIADDNGNRLKTKRNFSIGYAQGYRVLPNLLPYVKVNYDYGKAKWDNRGSFTIKGFGYGLGAKYALSQNVELGVEYTRQHSKDSEESAKSNVFSFLASYRF</sequence>
<feature type="chain" id="PRO_5001997782" description="Outer membrane protein beta-barrel domain-containing protein" evidence="2">
    <location>
        <begin position="22"/>
        <end position="186"/>
    </location>
</feature>
<organism evidence="4 5">
    <name type="scientific">Chelonobacter oris</name>
    <dbReference type="NCBI Taxonomy" id="505317"/>
    <lineage>
        <taxon>Bacteria</taxon>
        <taxon>Pseudomonadati</taxon>
        <taxon>Pseudomonadota</taxon>
        <taxon>Gammaproteobacteria</taxon>
        <taxon>Pasteurellales</taxon>
        <taxon>Pasteurellaceae</taxon>
        <taxon>Chelonobacter</taxon>
    </lineage>
</organism>
<gene>
    <name evidence="4" type="ORF">OA57_08435</name>
</gene>
<protein>
    <recommendedName>
        <fullName evidence="3">Outer membrane protein beta-barrel domain-containing protein</fullName>
    </recommendedName>
</protein>